<evidence type="ECO:0000256" key="1">
    <source>
        <dbReference type="ARBA" id="ARBA00022801"/>
    </source>
</evidence>
<dbReference type="InterPro" id="IPR022742">
    <property type="entry name" value="Hydrolase_4"/>
</dbReference>
<dbReference type="Proteomes" id="UP001149411">
    <property type="component" value="Unassembled WGS sequence"/>
</dbReference>
<feature type="domain" description="Serine aminopeptidase S33" evidence="2">
    <location>
        <begin position="24"/>
        <end position="129"/>
    </location>
</feature>
<dbReference type="AlphaFoldDB" id="A0A9Q4C3H3"/>
<dbReference type="SUPFAM" id="SSF53474">
    <property type="entry name" value="alpha/beta-Hydrolases"/>
    <property type="match status" value="1"/>
</dbReference>
<keyword evidence="1 3" id="KW-0378">Hydrolase</keyword>
<evidence type="ECO:0000313" key="4">
    <source>
        <dbReference type="Proteomes" id="UP001149411"/>
    </source>
</evidence>
<evidence type="ECO:0000313" key="3">
    <source>
        <dbReference type="EMBL" id="MCX2818275.1"/>
    </source>
</evidence>
<dbReference type="RefSeq" id="WP_266086022.1">
    <property type="nucleotide sequence ID" value="NZ_RKLV01000002.1"/>
</dbReference>
<name>A0A9Q4C3H3_9EURY</name>
<proteinExistence type="predicted"/>
<comment type="caution">
    <text evidence="3">The sequence shown here is derived from an EMBL/GenBank/DDBJ whole genome shotgun (WGS) entry which is preliminary data.</text>
</comment>
<organism evidence="3 4">
    <name type="scientific">Halorutilus salinus</name>
    <dbReference type="NCBI Taxonomy" id="2487751"/>
    <lineage>
        <taxon>Archaea</taxon>
        <taxon>Methanobacteriati</taxon>
        <taxon>Methanobacteriota</taxon>
        <taxon>Stenosarchaea group</taxon>
        <taxon>Halobacteria</taxon>
        <taxon>Halorutilales</taxon>
        <taxon>Halorutilaceae</taxon>
        <taxon>Halorutilus</taxon>
    </lineage>
</organism>
<protein>
    <submittedName>
        <fullName evidence="3">Alpha/beta hydrolase</fullName>
    </submittedName>
</protein>
<gene>
    <name evidence="3" type="ORF">EGH25_02770</name>
</gene>
<accession>A0A9Q4C3H3</accession>
<dbReference type="EMBL" id="RKLV01000002">
    <property type="protein sequence ID" value="MCX2818275.1"/>
    <property type="molecule type" value="Genomic_DNA"/>
</dbReference>
<dbReference type="PANTHER" id="PTHR16138:SF7">
    <property type="entry name" value="PALMITOYL-PROTEIN THIOESTERASE ABHD10, MITOCHONDRIAL"/>
    <property type="match status" value="1"/>
</dbReference>
<reference evidence="3" key="1">
    <citation type="submission" date="2022-09" db="EMBL/GenBank/DDBJ databases">
        <title>Haloadaptaus new haloarchaeum isolated from saline soil.</title>
        <authorList>
            <person name="Duran-Viseras A."/>
            <person name="Sanchez-Porro C."/>
            <person name="Ventosa A."/>
        </authorList>
    </citation>
    <scope>NUCLEOTIDE SEQUENCE</scope>
    <source>
        <strain evidence="3">F3-133</strain>
    </source>
</reference>
<sequence>MPTHHTVPVGDEEVVAVHHESEGDGWIFFSHGFVSDMSGYERRSERAVDEGYDAVRFDHRGCGGSSRLFGEQTLTTRIEDLCAVVDYFDASSYVLFGSSFGGKVVLHASAAELDRANAAVVRAPVTYNAPMERYRNEGTAEAVADGFFDDLDRHGFSEVEESLTVPVAFFHGREDDTVDVAYSFEAAVSVGSDAVVEVYEDEGHRFSDTAEERLLDRTFGWLSTVVDEAT</sequence>
<dbReference type="Pfam" id="PF12146">
    <property type="entry name" value="Hydrolase_4"/>
    <property type="match status" value="1"/>
</dbReference>
<dbReference type="GO" id="GO:0004553">
    <property type="term" value="F:hydrolase activity, hydrolyzing O-glycosyl compounds"/>
    <property type="evidence" value="ECO:0007669"/>
    <property type="project" value="TreeGrafter"/>
</dbReference>
<dbReference type="InterPro" id="IPR052382">
    <property type="entry name" value="ABHD10_acyl-thioesterase"/>
</dbReference>
<dbReference type="PANTHER" id="PTHR16138">
    <property type="entry name" value="MYCOPHENOLIC ACID ACYL-GLUCURONIDE ESTERASE, MITOCHONDRIAL"/>
    <property type="match status" value="1"/>
</dbReference>
<dbReference type="InterPro" id="IPR029058">
    <property type="entry name" value="AB_hydrolase_fold"/>
</dbReference>
<keyword evidence="4" id="KW-1185">Reference proteome</keyword>
<dbReference type="Gene3D" id="3.40.50.1820">
    <property type="entry name" value="alpha/beta hydrolase"/>
    <property type="match status" value="1"/>
</dbReference>
<evidence type="ECO:0000259" key="2">
    <source>
        <dbReference type="Pfam" id="PF12146"/>
    </source>
</evidence>